<dbReference type="AlphaFoldDB" id="A0A834YHY2"/>
<proteinExistence type="predicted"/>
<sequence length="165" mass="18378">MFLDYCFLLGGKINISKGMEKAGLGCRKVLTDVTNSGKQCPHQAPKKDLCKKLDAIAEEQFLHNSSRMHQITNRGKGNGLGIPLQNTLDMVIKVLHIQFSDFPMQVASPGVLSLSGKPKAESPQVYPDLEEIAELPYEVRSPPRCWTPELTDKYRSPPQCRTLNP</sequence>
<organism evidence="1 2">
    <name type="scientific">Tetracentron sinense</name>
    <name type="common">Spur-leaf</name>
    <dbReference type="NCBI Taxonomy" id="13715"/>
    <lineage>
        <taxon>Eukaryota</taxon>
        <taxon>Viridiplantae</taxon>
        <taxon>Streptophyta</taxon>
        <taxon>Embryophyta</taxon>
        <taxon>Tracheophyta</taxon>
        <taxon>Spermatophyta</taxon>
        <taxon>Magnoliopsida</taxon>
        <taxon>Trochodendrales</taxon>
        <taxon>Trochodendraceae</taxon>
        <taxon>Tetracentron</taxon>
    </lineage>
</organism>
<name>A0A834YHY2_TETSI</name>
<keyword evidence="2" id="KW-1185">Reference proteome</keyword>
<accession>A0A834YHY2</accession>
<dbReference type="PANTHER" id="PTHR35125">
    <property type="entry name" value="NEURON NAVIGATOR 1-LIKE-RELATED"/>
    <property type="match status" value="1"/>
</dbReference>
<dbReference type="EMBL" id="JABCRI010000021">
    <property type="protein sequence ID" value="KAF8380192.1"/>
    <property type="molecule type" value="Genomic_DNA"/>
</dbReference>
<comment type="caution">
    <text evidence="1">The sequence shown here is derived from an EMBL/GenBank/DDBJ whole genome shotgun (WGS) entry which is preliminary data.</text>
</comment>
<dbReference type="Proteomes" id="UP000655225">
    <property type="component" value="Unassembled WGS sequence"/>
</dbReference>
<evidence type="ECO:0000313" key="1">
    <source>
        <dbReference type="EMBL" id="KAF8380192.1"/>
    </source>
</evidence>
<gene>
    <name evidence="1" type="ORF">HHK36_027674</name>
</gene>
<dbReference type="OrthoDB" id="1902316at2759"/>
<evidence type="ECO:0000313" key="2">
    <source>
        <dbReference type="Proteomes" id="UP000655225"/>
    </source>
</evidence>
<dbReference type="PANTHER" id="PTHR35125:SF2">
    <property type="entry name" value="PROTEIN PATRONUS 2-LIKE"/>
    <property type="match status" value="1"/>
</dbReference>
<reference evidence="1 2" key="1">
    <citation type="submission" date="2020-04" db="EMBL/GenBank/DDBJ databases">
        <title>Plant Genome Project.</title>
        <authorList>
            <person name="Zhang R.-G."/>
        </authorList>
    </citation>
    <scope>NUCLEOTIDE SEQUENCE [LARGE SCALE GENOMIC DNA]</scope>
    <source>
        <strain evidence="1">YNK0</strain>
        <tissue evidence="1">Leaf</tissue>
    </source>
</reference>
<dbReference type="InterPro" id="IPR039326">
    <property type="entry name" value="Patronus"/>
</dbReference>
<dbReference type="GO" id="GO:0007346">
    <property type="term" value="P:regulation of mitotic cell cycle"/>
    <property type="evidence" value="ECO:0007669"/>
    <property type="project" value="InterPro"/>
</dbReference>
<protein>
    <submittedName>
        <fullName evidence="1">Uncharacterized protein</fullName>
    </submittedName>
</protein>